<dbReference type="EMBL" id="JARXIC010000001">
    <property type="protein sequence ID" value="MDQ8192979.1"/>
    <property type="molecule type" value="Genomic_DNA"/>
</dbReference>
<dbReference type="PANTHER" id="PTHR30093">
    <property type="entry name" value="GENERAL SECRETION PATHWAY PROTEIN G"/>
    <property type="match status" value="1"/>
</dbReference>
<evidence type="ECO:0000256" key="1">
    <source>
        <dbReference type="ARBA" id="ARBA00022481"/>
    </source>
</evidence>
<keyword evidence="2" id="KW-1133">Transmembrane helix</keyword>
<feature type="transmembrane region" description="Helical" evidence="2">
    <location>
        <begin position="12"/>
        <end position="33"/>
    </location>
</feature>
<accession>A0ABU1AEP2</accession>
<keyword evidence="1" id="KW-0488">Methylation</keyword>
<organism evidence="3 4">
    <name type="scientific">Thalassobacterium sedimentorum</name>
    <dbReference type="NCBI Taxonomy" id="3041258"/>
    <lineage>
        <taxon>Bacteria</taxon>
        <taxon>Pseudomonadati</taxon>
        <taxon>Verrucomicrobiota</taxon>
        <taxon>Opitutia</taxon>
        <taxon>Puniceicoccales</taxon>
        <taxon>Coraliomargaritaceae</taxon>
        <taxon>Thalassobacterium</taxon>
    </lineage>
</organism>
<evidence type="ECO:0000256" key="2">
    <source>
        <dbReference type="SAM" id="Phobius"/>
    </source>
</evidence>
<name>A0ABU1AEP2_9BACT</name>
<dbReference type="PRINTS" id="PR00813">
    <property type="entry name" value="BCTERIALGSPG"/>
</dbReference>
<dbReference type="Proteomes" id="UP001243717">
    <property type="component" value="Unassembled WGS sequence"/>
</dbReference>
<dbReference type="Pfam" id="PF07963">
    <property type="entry name" value="N_methyl"/>
    <property type="match status" value="1"/>
</dbReference>
<proteinExistence type="predicted"/>
<dbReference type="InterPro" id="IPR012902">
    <property type="entry name" value="N_methyl_site"/>
</dbReference>
<evidence type="ECO:0000313" key="3">
    <source>
        <dbReference type="EMBL" id="MDQ8192979.1"/>
    </source>
</evidence>
<dbReference type="SUPFAM" id="SSF54523">
    <property type="entry name" value="Pili subunits"/>
    <property type="match status" value="1"/>
</dbReference>
<keyword evidence="2" id="KW-0812">Transmembrane</keyword>
<gene>
    <name evidence="3" type="ORF">QEH59_00980</name>
</gene>
<reference evidence="3 4" key="1">
    <citation type="submission" date="2023-04" db="EMBL/GenBank/DDBJ databases">
        <title>A novel bacteria isolated from coastal sediment.</title>
        <authorList>
            <person name="Liu X.-J."/>
            <person name="Du Z.-J."/>
        </authorList>
    </citation>
    <scope>NUCLEOTIDE SEQUENCE [LARGE SCALE GENOMIC DNA]</scope>
    <source>
        <strain evidence="3 4">SDUM461004</strain>
    </source>
</reference>
<sequence>MPVNTLQRKPATAFTLIELLVVIAVIAILASILMTSLGRVSEKALLTTSLSNIRELHAANTMYANDNGGHYVPIASRDNNGTLLRWLENDQYRAFLGLQEDQEWPDDLFSPNANVLDSHGKPRFDRSYAMNITGLTGYSTPGNLWQLSVYKVDEPAKTIAMTDALDWIVSYYGTKKYTGVEVSSGSTVAYRYSGKAAVIYYDGHTAAHTMEEISDKSEAWFLDN</sequence>
<comment type="caution">
    <text evidence="3">The sequence shown here is derived from an EMBL/GenBank/DDBJ whole genome shotgun (WGS) entry which is preliminary data.</text>
</comment>
<dbReference type="InterPro" id="IPR045584">
    <property type="entry name" value="Pilin-like"/>
</dbReference>
<keyword evidence="4" id="KW-1185">Reference proteome</keyword>
<dbReference type="RefSeq" id="WP_308983487.1">
    <property type="nucleotide sequence ID" value="NZ_JARXIC010000001.1"/>
</dbReference>
<evidence type="ECO:0000313" key="4">
    <source>
        <dbReference type="Proteomes" id="UP001243717"/>
    </source>
</evidence>
<protein>
    <submittedName>
        <fullName evidence="3">Type II secretion system protein</fullName>
    </submittedName>
</protein>
<dbReference type="Gene3D" id="3.30.700.10">
    <property type="entry name" value="Glycoprotein, Type 4 Pilin"/>
    <property type="match status" value="1"/>
</dbReference>
<dbReference type="InterPro" id="IPR000983">
    <property type="entry name" value="Bac_GSPG_pilin"/>
</dbReference>
<keyword evidence="2" id="KW-0472">Membrane</keyword>
<dbReference type="NCBIfam" id="TIGR02532">
    <property type="entry name" value="IV_pilin_GFxxxE"/>
    <property type="match status" value="1"/>
</dbReference>